<evidence type="ECO:0000256" key="4">
    <source>
        <dbReference type="ARBA" id="ARBA00022692"/>
    </source>
</evidence>
<dbReference type="PANTHER" id="PTHR36488:SF12">
    <property type="entry name" value="CASP-LIKE PROTEIN"/>
    <property type="match status" value="1"/>
</dbReference>
<evidence type="ECO:0000256" key="5">
    <source>
        <dbReference type="ARBA" id="ARBA00022989"/>
    </source>
</evidence>
<evidence type="ECO:0000256" key="7">
    <source>
        <dbReference type="RuleBase" id="RU361233"/>
    </source>
</evidence>
<evidence type="ECO:0000313" key="9">
    <source>
        <dbReference type="EMBL" id="KAK9063598.1"/>
    </source>
</evidence>
<evidence type="ECO:0000256" key="6">
    <source>
        <dbReference type="ARBA" id="ARBA00023136"/>
    </source>
</evidence>
<dbReference type="PANTHER" id="PTHR36488">
    <property type="entry name" value="CASP-LIKE PROTEIN 1U1"/>
    <property type="match status" value="1"/>
</dbReference>
<protein>
    <recommendedName>
        <fullName evidence="7">CASP-like protein</fullName>
    </recommendedName>
</protein>
<comment type="caution">
    <text evidence="9">The sequence shown here is derived from an EMBL/GenBank/DDBJ whole genome shotgun (WGS) entry which is preliminary data.</text>
</comment>
<dbReference type="InterPro" id="IPR006702">
    <property type="entry name" value="CASP_dom"/>
</dbReference>
<feature type="transmembrane region" description="Helical" evidence="7">
    <location>
        <begin position="135"/>
        <end position="162"/>
    </location>
</feature>
<dbReference type="NCBIfam" id="TIGR01569">
    <property type="entry name" value="A_tha_TIGR01569"/>
    <property type="match status" value="1"/>
</dbReference>
<keyword evidence="6 7" id="KW-0472">Membrane</keyword>
<comment type="subcellular location">
    <subcellularLocation>
        <location evidence="1 7">Cell membrane</location>
        <topology evidence="1 7">Multi-pass membrane protein</topology>
    </subcellularLocation>
</comment>
<feature type="transmembrane region" description="Helical" evidence="7">
    <location>
        <begin position="100"/>
        <end position="123"/>
    </location>
</feature>
<proteinExistence type="inferred from homology"/>
<dbReference type="Proteomes" id="UP001408789">
    <property type="component" value="Unassembled WGS sequence"/>
</dbReference>
<dbReference type="AlphaFoldDB" id="A0AAP0GUA3"/>
<comment type="similarity">
    <text evidence="2 7">Belongs to the Casparian strip membrane proteins (CASP) family.</text>
</comment>
<comment type="subunit">
    <text evidence="7">Homodimer and heterodimers.</text>
</comment>
<dbReference type="Pfam" id="PF04535">
    <property type="entry name" value="CASP_dom"/>
    <property type="match status" value="1"/>
</dbReference>
<feature type="transmembrane region" description="Helical" evidence="7">
    <location>
        <begin position="57"/>
        <end position="76"/>
    </location>
</feature>
<dbReference type="InterPro" id="IPR044173">
    <property type="entry name" value="CASPL"/>
</dbReference>
<evidence type="ECO:0000259" key="8">
    <source>
        <dbReference type="Pfam" id="PF04535"/>
    </source>
</evidence>
<gene>
    <name evidence="9" type="ORF">SSX86_017469</name>
</gene>
<organism evidence="9 10">
    <name type="scientific">Deinandra increscens subsp. villosa</name>
    <dbReference type="NCBI Taxonomy" id="3103831"/>
    <lineage>
        <taxon>Eukaryota</taxon>
        <taxon>Viridiplantae</taxon>
        <taxon>Streptophyta</taxon>
        <taxon>Embryophyta</taxon>
        <taxon>Tracheophyta</taxon>
        <taxon>Spermatophyta</taxon>
        <taxon>Magnoliopsida</taxon>
        <taxon>eudicotyledons</taxon>
        <taxon>Gunneridae</taxon>
        <taxon>Pentapetalae</taxon>
        <taxon>asterids</taxon>
        <taxon>campanulids</taxon>
        <taxon>Asterales</taxon>
        <taxon>Asteraceae</taxon>
        <taxon>Asteroideae</taxon>
        <taxon>Heliantheae alliance</taxon>
        <taxon>Madieae</taxon>
        <taxon>Madiinae</taxon>
        <taxon>Deinandra</taxon>
    </lineage>
</organism>
<dbReference type="EMBL" id="JBCNJP010000018">
    <property type="protein sequence ID" value="KAK9063598.1"/>
    <property type="molecule type" value="Genomic_DNA"/>
</dbReference>
<evidence type="ECO:0000256" key="3">
    <source>
        <dbReference type="ARBA" id="ARBA00022475"/>
    </source>
</evidence>
<evidence type="ECO:0000313" key="10">
    <source>
        <dbReference type="Proteomes" id="UP001408789"/>
    </source>
</evidence>
<name>A0AAP0GUA3_9ASTR</name>
<feature type="domain" description="Casparian strip membrane protein" evidence="8">
    <location>
        <begin position="50"/>
        <end position="197"/>
    </location>
</feature>
<evidence type="ECO:0000256" key="1">
    <source>
        <dbReference type="ARBA" id="ARBA00004651"/>
    </source>
</evidence>
<evidence type="ECO:0000256" key="2">
    <source>
        <dbReference type="ARBA" id="ARBA00007651"/>
    </source>
</evidence>
<reference evidence="9 10" key="1">
    <citation type="submission" date="2024-04" db="EMBL/GenBank/DDBJ databases">
        <title>The reference genome of an endangered Asteraceae, Deinandra increscens subsp. villosa, native to the Central Coast of California.</title>
        <authorList>
            <person name="Guilliams M."/>
            <person name="Hasenstab-Lehman K."/>
            <person name="Meyer R."/>
            <person name="Mcevoy S."/>
        </authorList>
    </citation>
    <scope>NUCLEOTIDE SEQUENCE [LARGE SCALE GENOMIC DNA]</scope>
    <source>
        <tissue evidence="9">Leaf</tissue>
    </source>
</reference>
<feature type="transmembrane region" description="Helical" evidence="7">
    <location>
        <begin position="189"/>
        <end position="210"/>
    </location>
</feature>
<dbReference type="GO" id="GO:0005886">
    <property type="term" value="C:plasma membrane"/>
    <property type="evidence" value="ECO:0007669"/>
    <property type="project" value="UniProtKB-SubCell"/>
</dbReference>
<keyword evidence="10" id="KW-1185">Reference proteome</keyword>
<keyword evidence="4 7" id="KW-0812">Transmembrane</keyword>
<dbReference type="InterPro" id="IPR006459">
    <property type="entry name" value="CASP/CASPL"/>
</dbReference>
<accession>A0AAP0GUA3</accession>
<keyword evidence="5 7" id="KW-1133">Transmembrane helix</keyword>
<keyword evidence="3 7" id="KW-1003">Cell membrane</keyword>
<sequence length="218" mass="23343">MLFQHHLTTFVTSCKGLLQVNKSRKPKMAKAGRMEEGGVSKAPVPVGSNKGISVIDLVLRLVGIAGTLGAAIAMGTNEQTLPFFTRFVRFDAQYDDFRSFRLFVVVNAIVSAYFVLTIPLSIIHIMRSVARGTRILLIILDTIMLALLTAGASAAASIVYLAHNGNSSTNWLPVCQQYGDFCQGASGSLIGSFGGIVVLILTILLGAMALSRLAKRIV</sequence>